<evidence type="ECO:0000313" key="4">
    <source>
        <dbReference type="Proteomes" id="UP000410492"/>
    </source>
</evidence>
<evidence type="ECO:0000256" key="2">
    <source>
        <dbReference type="SAM" id="SignalP"/>
    </source>
</evidence>
<accession>A0A653BSH3</accession>
<evidence type="ECO:0000256" key="1">
    <source>
        <dbReference type="SAM" id="MobiDB-lite"/>
    </source>
</evidence>
<name>A0A653BSH3_CALMS</name>
<dbReference type="OrthoDB" id="6739114at2759"/>
<reference evidence="3 4" key="1">
    <citation type="submission" date="2019-01" db="EMBL/GenBank/DDBJ databases">
        <authorList>
            <person name="Sayadi A."/>
        </authorList>
    </citation>
    <scope>NUCLEOTIDE SEQUENCE [LARGE SCALE GENOMIC DNA]</scope>
</reference>
<sequence>MALYAILICVIVGVLYCECKETENEIGRNSIDGLVKSNGINHLHEFAEDNRSRNGRQAIHFKQPLKSKVKIKKVRTRQFDLDKAQRRYSTLNSNQIIRRPVQQFYYNNKRQIPYAPRPRPQPQATRVTSRATKRPTQKRKMKPPRIMF</sequence>
<keyword evidence="2" id="KW-0732">Signal</keyword>
<keyword evidence="4" id="KW-1185">Reference proteome</keyword>
<protein>
    <recommendedName>
        <fullName evidence="5">Secreted protein</fullName>
    </recommendedName>
</protein>
<organism evidence="3 4">
    <name type="scientific">Callosobruchus maculatus</name>
    <name type="common">Southern cowpea weevil</name>
    <name type="synonym">Pulse bruchid</name>
    <dbReference type="NCBI Taxonomy" id="64391"/>
    <lineage>
        <taxon>Eukaryota</taxon>
        <taxon>Metazoa</taxon>
        <taxon>Ecdysozoa</taxon>
        <taxon>Arthropoda</taxon>
        <taxon>Hexapoda</taxon>
        <taxon>Insecta</taxon>
        <taxon>Pterygota</taxon>
        <taxon>Neoptera</taxon>
        <taxon>Endopterygota</taxon>
        <taxon>Coleoptera</taxon>
        <taxon>Polyphaga</taxon>
        <taxon>Cucujiformia</taxon>
        <taxon>Chrysomeloidea</taxon>
        <taxon>Chrysomelidae</taxon>
        <taxon>Bruchinae</taxon>
        <taxon>Bruchini</taxon>
        <taxon>Callosobruchus</taxon>
    </lineage>
</organism>
<feature type="chain" id="PRO_5024937533" description="Secreted protein" evidence="2">
    <location>
        <begin position="18"/>
        <end position="148"/>
    </location>
</feature>
<feature type="compositionally biased region" description="Basic residues" evidence="1">
    <location>
        <begin position="131"/>
        <end position="148"/>
    </location>
</feature>
<evidence type="ECO:0008006" key="5">
    <source>
        <dbReference type="Google" id="ProtNLM"/>
    </source>
</evidence>
<dbReference type="Proteomes" id="UP000410492">
    <property type="component" value="Unassembled WGS sequence"/>
</dbReference>
<dbReference type="AlphaFoldDB" id="A0A653BSH3"/>
<evidence type="ECO:0000313" key="3">
    <source>
        <dbReference type="EMBL" id="VEN38505.1"/>
    </source>
</evidence>
<gene>
    <name evidence="3" type="ORF">CALMAC_LOCUS3386</name>
</gene>
<feature type="region of interest" description="Disordered" evidence="1">
    <location>
        <begin position="109"/>
        <end position="148"/>
    </location>
</feature>
<proteinExistence type="predicted"/>
<feature type="signal peptide" evidence="2">
    <location>
        <begin position="1"/>
        <end position="17"/>
    </location>
</feature>
<dbReference type="EMBL" id="CAACVG010004595">
    <property type="protein sequence ID" value="VEN38505.1"/>
    <property type="molecule type" value="Genomic_DNA"/>
</dbReference>